<dbReference type="InterPro" id="IPR036020">
    <property type="entry name" value="WW_dom_sf"/>
</dbReference>
<dbReference type="GO" id="GO:0010506">
    <property type="term" value="P:regulation of autophagy"/>
    <property type="evidence" value="ECO:0007669"/>
    <property type="project" value="TreeGrafter"/>
</dbReference>
<dbReference type="EMBL" id="AZBU02000002">
    <property type="protein sequence ID" value="TKR93762.1"/>
    <property type="molecule type" value="Genomic_DNA"/>
</dbReference>
<dbReference type="GO" id="GO:0003682">
    <property type="term" value="F:chromatin binding"/>
    <property type="evidence" value="ECO:0007669"/>
    <property type="project" value="TreeGrafter"/>
</dbReference>
<feature type="compositionally biased region" description="Basic and acidic residues" evidence="4">
    <location>
        <begin position="239"/>
        <end position="251"/>
    </location>
</feature>
<evidence type="ECO:0000313" key="6">
    <source>
        <dbReference type="EMBL" id="TKR93762.1"/>
    </source>
</evidence>
<dbReference type="OrthoDB" id="10072039at2759"/>
<dbReference type="Pfam" id="PF00397">
    <property type="entry name" value="WW"/>
    <property type="match status" value="1"/>
</dbReference>
<keyword evidence="7" id="KW-1185">Reference proteome</keyword>
<feature type="region of interest" description="Disordered" evidence="4">
    <location>
        <begin position="131"/>
        <end position="180"/>
    </location>
</feature>
<dbReference type="PANTHER" id="PTHR15911">
    <property type="entry name" value="WW DOMAIN-CONTAINING ADAPTER PROTEIN WITH COILED-COIL"/>
    <property type="match status" value="1"/>
</dbReference>
<evidence type="ECO:0000256" key="4">
    <source>
        <dbReference type="SAM" id="MobiDB-lite"/>
    </source>
</evidence>
<dbReference type="GO" id="GO:0000993">
    <property type="term" value="F:RNA polymerase II complex binding"/>
    <property type="evidence" value="ECO:0007669"/>
    <property type="project" value="TreeGrafter"/>
</dbReference>
<evidence type="ECO:0000256" key="3">
    <source>
        <dbReference type="ARBA" id="ARBA00023242"/>
    </source>
</evidence>
<keyword evidence="3" id="KW-0539">Nucleus</keyword>
<feature type="region of interest" description="Disordered" evidence="4">
    <location>
        <begin position="1"/>
        <end position="93"/>
    </location>
</feature>
<feature type="domain" description="WW" evidence="5">
    <location>
        <begin position="89"/>
        <end position="116"/>
    </location>
</feature>
<reference evidence="6 7" key="1">
    <citation type="journal article" date="2015" name="Genome Biol.">
        <title>Comparative genomics of Steinernema reveals deeply conserved gene regulatory networks.</title>
        <authorList>
            <person name="Dillman A.R."/>
            <person name="Macchietto M."/>
            <person name="Porter C.F."/>
            <person name="Rogers A."/>
            <person name="Williams B."/>
            <person name="Antoshechkin I."/>
            <person name="Lee M.M."/>
            <person name="Goodwin Z."/>
            <person name="Lu X."/>
            <person name="Lewis E.E."/>
            <person name="Goodrich-Blair H."/>
            <person name="Stock S.P."/>
            <person name="Adams B.J."/>
            <person name="Sternberg P.W."/>
            <person name="Mortazavi A."/>
        </authorList>
    </citation>
    <scope>NUCLEOTIDE SEQUENCE [LARGE SCALE GENOMIC DNA]</scope>
    <source>
        <strain evidence="6 7">ALL</strain>
    </source>
</reference>
<evidence type="ECO:0000256" key="2">
    <source>
        <dbReference type="ARBA" id="ARBA00022853"/>
    </source>
</evidence>
<name>A0A4U5PBQ0_STECR</name>
<dbReference type="SMART" id="SM00456">
    <property type="entry name" value="WW"/>
    <property type="match status" value="1"/>
</dbReference>
<feature type="compositionally biased region" description="Low complexity" evidence="4">
    <location>
        <begin position="66"/>
        <end position="80"/>
    </location>
</feature>
<dbReference type="PROSITE" id="PS50020">
    <property type="entry name" value="WW_DOMAIN_2"/>
    <property type="match status" value="1"/>
</dbReference>
<dbReference type="PROSITE" id="PS01159">
    <property type="entry name" value="WW_DOMAIN_1"/>
    <property type="match status" value="1"/>
</dbReference>
<dbReference type="GO" id="GO:0005634">
    <property type="term" value="C:nucleus"/>
    <property type="evidence" value="ECO:0007669"/>
    <property type="project" value="UniProtKB-SubCell"/>
</dbReference>
<dbReference type="AlphaFoldDB" id="A0A4U5PBQ0"/>
<accession>A0A4U5PBQ0</accession>
<feature type="compositionally biased region" description="Low complexity" evidence="4">
    <location>
        <begin position="131"/>
        <end position="158"/>
    </location>
</feature>
<dbReference type="GO" id="GO:1904263">
    <property type="term" value="P:positive regulation of TORC1 signaling"/>
    <property type="evidence" value="ECO:0007669"/>
    <property type="project" value="TreeGrafter"/>
</dbReference>
<evidence type="ECO:0000313" key="7">
    <source>
        <dbReference type="Proteomes" id="UP000298663"/>
    </source>
</evidence>
<dbReference type="Gene3D" id="2.20.70.10">
    <property type="match status" value="1"/>
</dbReference>
<dbReference type="CDD" id="cd00201">
    <property type="entry name" value="WW"/>
    <property type="match status" value="1"/>
</dbReference>
<dbReference type="Proteomes" id="UP000298663">
    <property type="component" value="Unassembled WGS sequence"/>
</dbReference>
<keyword evidence="2" id="KW-0156">Chromatin regulator</keyword>
<comment type="subcellular location">
    <subcellularLocation>
        <location evidence="1">Nucleus</location>
    </subcellularLocation>
</comment>
<feature type="compositionally biased region" description="Basic and acidic residues" evidence="4">
    <location>
        <begin position="32"/>
        <end position="57"/>
    </location>
</feature>
<dbReference type="GO" id="GO:0006325">
    <property type="term" value="P:chromatin organization"/>
    <property type="evidence" value="ECO:0007669"/>
    <property type="project" value="UniProtKB-KW"/>
</dbReference>
<reference evidence="6 7" key="2">
    <citation type="journal article" date="2019" name="G3 (Bethesda)">
        <title>Hybrid Assembly of the Genome of the Entomopathogenic Nematode Steinernema carpocapsae Identifies the X-Chromosome.</title>
        <authorList>
            <person name="Serra L."/>
            <person name="Macchietto M."/>
            <person name="Macias-Munoz A."/>
            <person name="McGill C.J."/>
            <person name="Rodriguez I.M."/>
            <person name="Rodriguez B."/>
            <person name="Murad R."/>
            <person name="Mortazavi A."/>
        </authorList>
    </citation>
    <scope>NUCLEOTIDE SEQUENCE [LARGE SCALE GENOMIC DNA]</scope>
    <source>
        <strain evidence="6 7">ALL</strain>
    </source>
</reference>
<sequence length="370" mass="41440">MSDDHKSSSKSSKRRHSSSSRPSTSSKHRDHKRESSLSEKRSRRSGESKSSDPRKSESSSSKHRPSSSTSGMERTSSSSSKRPRSYGNWTEHFSSSGKRYFYNFKTEVSQWEKPPEWRDYERAQLAANAAAVNAQIQNQPAHHSQQDAATSSSASSAARNLSVNVHVQRRSSYEKPVVGTPVAQRSTSGLEAAKALTASPVVSTPTSATLAEVPLRLTHISAVECNQDEMPMDVDEESREGSDAKEDIKKEDPKVLFADNPITFDPEKYMKFLPPDFQLRKNIIDHYESEALRAEARAFQIQTKIDQISWDVKYTKSLVQNAQLKAALTGKRLTYIREDIKRLEEKKPTRSFSTASQPSFPSSSSTQHHS</sequence>
<dbReference type="STRING" id="34508.A0A4U5PBQ0"/>
<dbReference type="InterPro" id="IPR038867">
    <property type="entry name" value="WAC"/>
</dbReference>
<feature type="region of interest" description="Disordered" evidence="4">
    <location>
        <begin position="232"/>
        <end position="251"/>
    </location>
</feature>
<dbReference type="PANTHER" id="PTHR15911:SF6">
    <property type="entry name" value="WW DOMAIN-CONTAINING ADAPTER PROTEIN WITH COILED-COIL"/>
    <property type="match status" value="1"/>
</dbReference>
<feature type="region of interest" description="Disordered" evidence="4">
    <location>
        <begin position="346"/>
        <end position="370"/>
    </location>
</feature>
<dbReference type="SUPFAM" id="SSF51045">
    <property type="entry name" value="WW domain"/>
    <property type="match status" value="1"/>
</dbReference>
<comment type="caution">
    <text evidence="6">The sequence shown here is derived from an EMBL/GenBank/DDBJ whole genome shotgun (WGS) entry which is preliminary data.</text>
</comment>
<gene>
    <name evidence="6" type="ORF">L596_008163</name>
</gene>
<feature type="compositionally biased region" description="Low complexity" evidence="4">
    <location>
        <begin position="351"/>
        <end position="370"/>
    </location>
</feature>
<dbReference type="InterPro" id="IPR001202">
    <property type="entry name" value="WW_dom"/>
</dbReference>
<evidence type="ECO:0000256" key="1">
    <source>
        <dbReference type="ARBA" id="ARBA00004123"/>
    </source>
</evidence>
<evidence type="ECO:0000259" key="5">
    <source>
        <dbReference type="PROSITE" id="PS50020"/>
    </source>
</evidence>
<protein>
    <recommendedName>
        <fullName evidence="5">WW domain-containing protein</fullName>
    </recommendedName>
</protein>
<proteinExistence type="predicted"/>
<organism evidence="6 7">
    <name type="scientific">Steinernema carpocapsae</name>
    <name type="common">Entomopathogenic nematode</name>
    <dbReference type="NCBI Taxonomy" id="34508"/>
    <lineage>
        <taxon>Eukaryota</taxon>
        <taxon>Metazoa</taxon>
        <taxon>Ecdysozoa</taxon>
        <taxon>Nematoda</taxon>
        <taxon>Chromadorea</taxon>
        <taxon>Rhabditida</taxon>
        <taxon>Tylenchina</taxon>
        <taxon>Panagrolaimomorpha</taxon>
        <taxon>Strongyloidoidea</taxon>
        <taxon>Steinernematidae</taxon>
        <taxon>Steinernema</taxon>
    </lineage>
</organism>